<evidence type="ECO:0000313" key="3">
    <source>
        <dbReference type="Proteomes" id="UP000663829"/>
    </source>
</evidence>
<dbReference type="Proteomes" id="UP000663829">
    <property type="component" value="Unassembled WGS sequence"/>
</dbReference>
<sequence>MLQSAVVRTENGDTEPAEIGRGVRQGCLLSRMVADSEEGLQRLMDALSEIGKQYDMKINVKKTKVMRVCRKGSKKEGGNPVNITIDGQVVEQVNQFRYLGSLISDDGTCLAEIKSRIAMAKKAFNKRRELLTKRMSTKLKKKVIKTVVWSVALYGSETWTNWLNEKDKLEAFEMWTWRNMEGINWKDHVKNEEMLNRVDEKRQILDVILTRKKRWLGHILRRESLVKDVLEGRFEGERRRGRPPAMMLDDILGNESYATIKRRAMDREGWRKWMPRTCPRAEH</sequence>
<organism evidence="1 3">
    <name type="scientific">Didymodactylos carnosus</name>
    <dbReference type="NCBI Taxonomy" id="1234261"/>
    <lineage>
        <taxon>Eukaryota</taxon>
        <taxon>Metazoa</taxon>
        <taxon>Spiralia</taxon>
        <taxon>Gnathifera</taxon>
        <taxon>Rotifera</taxon>
        <taxon>Eurotatoria</taxon>
        <taxon>Bdelloidea</taxon>
        <taxon>Philodinida</taxon>
        <taxon>Philodinidae</taxon>
        <taxon>Didymodactylos</taxon>
    </lineage>
</organism>
<comment type="caution">
    <text evidence="1">The sequence shown here is derived from an EMBL/GenBank/DDBJ whole genome shotgun (WGS) entry which is preliminary data.</text>
</comment>
<dbReference type="AlphaFoldDB" id="A0A815SYS5"/>
<evidence type="ECO:0008006" key="4">
    <source>
        <dbReference type="Google" id="ProtNLM"/>
    </source>
</evidence>
<keyword evidence="3" id="KW-1185">Reference proteome</keyword>
<dbReference type="OrthoDB" id="425681at2759"/>
<dbReference type="EMBL" id="CAJNOQ010022089">
    <property type="protein sequence ID" value="CAF1496207.1"/>
    <property type="molecule type" value="Genomic_DNA"/>
</dbReference>
<dbReference type="EMBL" id="CAJOBC010087593">
    <property type="protein sequence ID" value="CAF4358611.1"/>
    <property type="molecule type" value="Genomic_DNA"/>
</dbReference>
<dbReference type="PANTHER" id="PTHR47027:SF8">
    <property type="entry name" value="RIBONUCLEASE H"/>
    <property type="match status" value="1"/>
</dbReference>
<reference evidence="1" key="1">
    <citation type="submission" date="2021-02" db="EMBL/GenBank/DDBJ databases">
        <authorList>
            <person name="Nowell W R."/>
        </authorList>
    </citation>
    <scope>NUCLEOTIDE SEQUENCE</scope>
</reference>
<proteinExistence type="predicted"/>
<gene>
    <name evidence="1" type="ORF">GPM918_LOCUS36477</name>
    <name evidence="2" type="ORF">SRO942_LOCUS37214</name>
</gene>
<evidence type="ECO:0000313" key="1">
    <source>
        <dbReference type="EMBL" id="CAF1496207.1"/>
    </source>
</evidence>
<dbReference type="Proteomes" id="UP000681722">
    <property type="component" value="Unassembled WGS sequence"/>
</dbReference>
<evidence type="ECO:0000313" key="2">
    <source>
        <dbReference type="EMBL" id="CAF4358611.1"/>
    </source>
</evidence>
<name>A0A815SYS5_9BILA</name>
<accession>A0A815SYS5</accession>
<protein>
    <recommendedName>
        <fullName evidence="4">Reverse transcriptase domain-containing protein</fullName>
    </recommendedName>
</protein>
<dbReference type="PANTHER" id="PTHR47027">
    <property type="entry name" value="REVERSE TRANSCRIPTASE DOMAIN-CONTAINING PROTEIN"/>
    <property type="match status" value="1"/>
</dbReference>